<evidence type="ECO:0000313" key="2">
    <source>
        <dbReference type="EMBL" id="RPA79106.1"/>
    </source>
</evidence>
<gene>
    <name evidence="2" type="ORF">BJ508DRAFT_328673</name>
</gene>
<organism evidence="2 3">
    <name type="scientific">Ascobolus immersus RN42</name>
    <dbReference type="NCBI Taxonomy" id="1160509"/>
    <lineage>
        <taxon>Eukaryota</taxon>
        <taxon>Fungi</taxon>
        <taxon>Dikarya</taxon>
        <taxon>Ascomycota</taxon>
        <taxon>Pezizomycotina</taxon>
        <taxon>Pezizomycetes</taxon>
        <taxon>Pezizales</taxon>
        <taxon>Ascobolaceae</taxon>
        <taxon>Ascobolus</taxon>
    </lineage>
</organism>
<dbReference type="STRING" id="1160509.A0A3N4I156"/>
<feature type="compositionally biased region" description="Low complexity" evidence="1">
    <location>
        <begin position="60"/>
        <end position="83"/>
    </location>
</feature>
<feature type="region of interest" description="Disordered" evidence="1">
    <location>
        <begin position="1"/>
        <end position="83"/>
    </location>
</feature>
<name>A0A3N4I156_ASCIM</name>
<feature type="compositionally biased region" description="Pro residues" evidence="1">
    <location>
        <begin position="14"/>
        <end position="59"/>
    </location>
</feature>
<keyword evidence="3" id="KW-1185">Reference proteome</keyword>
<proteinExistence type="predicted"/>
<protein>
    <submittedName>
        <fullName evidence="2">Uncharacterized protein</fullName>
    </submittedName>
</protein>
<accession>A0A3N4I156</accession>
<dbReference type="AlphaFoldDB" id="A0A3N4I156"/>
<reference evidence="2 3" key="1">
    <citation type="journal article" date="2018" name="Nat. Ecol. Evol.">
        <title>Pezizomycetes genomes reveal the molecular basis of ectomycorrhizal truffle lifestyle.</title>
        <authorList>
            <person name="Murat C."/>
            <person name="Payen T."/>
            <person name="Noel B."/>
            <person name="Kuo A."/>
            <person name="Morin E."/>
            <person name="Chen J."/>
            <person name="Kohler A."/>
            <person name="Krizsan K."/>
            <person name="Balestrini R."/>
            <person name="Da Silva C."/>
            <person name="Montanini B."/>
            <person name="Hainaut M."/>
            <person name="Levati E."/>
            <person name="Barry K.W."/>
            <person name="Belfiori B."/>
            <person name="Cichocki N."/>
            <person name="Clum A."/>
            <person name="Dockter R.B."/>
            <person name="Fauchery L."/>
            <person name="Guy J."/>
            <person name="Iotti M."/>
            <person name="Le Tacon F."/>
            <person name="Lindquist E.A."/>
            <person name="Lipzen A."/>
            <person name="Malagnac F."/>
            <person name="Mello A."/>
            <person name="Molinier V."/>
            <person name="Miyauchi S."/>
            <person name="Poulain J."/>
            <person name="Riccioni C."/>
            <person name="Rubini A."/>
            <person name="Sitrit Y."/>
            <person name="Splivallo R."/>
            <person name="Traeger S."/>
            <person name="Wang M."/>
            <person name="Zifcakova L."/>
            <person name="Wipf D."/>
            <person name="Zambonelli A."/>
            <person name="Paolocci F."/>
            <person name="Nowrousian M."/>
            <person name="Ottonello S."/>
            <person name="Baldrian P."/>
            <person name="Spatafora J.W."/>
            <person name="Henrissat B."/>
            <person name="Nagy L.G."/>
            <person name="Aury J.M."/>
            <person name="Wincker P."/>
            <person name="Grigoriev I.V."/>
            <person name="Bonfante P."/>
            <person name="Martin F.M."/>
        </authorList>
    </citation>
    <scope>NUCLEOTIDE SEQUENCE [LARGE SCALE GENOMIC DNA]</scope>
    <source>
        <strain evidence="2 3">RN42</strain>
    </source>
</reference>
<dbReference type="EMBL" id="ML119703">
    <property type="protein sequence ID" value="RPA79106.1"/>
    <property type="molecule type" value="Genomic_DNA"/>
</dbReference>
<evidence type="ECO:0000256" key="1">
    <source>
        <dbReference type="SAM" id="MobiDB-lite"/>
    </source>
</evidence>
<sequence length="298" mass="33250">MVTVPSDALFDTPDVPPPAYDTIPPPPPHLSPPPQPHPPPTPPPPAPSTPPSSKPPPTSKPNANRNPTAPATKTPTTSAVEAAVSAACKESTPYSLAMMMEGKNEQKHAPAHNSILFRPYKGQCEHGALDGFVTPVERHRQTFPGPVQVKVPEGWRPAYPSAEMLHRLTKLEKKYGIPITNLPVPESLKQYFLPDGARAGTMYCLTRPLEEEYPGVINRPRGAREMMSDNSIERELERQHKRRKWTKVQDEIEGYKEKAVQIMPVDGYTWKEEARWVAAGGETPVWYCWLRKAMYLSK</sequence>
<dbReference type="Proteomes" id="UP000275078">
    <property type="component" value="Unassembled WGS sequence"/>
</dbReference>
<evidence type="ECO:0000313" key="3">
    <source>
        <dbReference type="Proteomes" id="UP000275078"/>
    </source>
</evidence>